<keyword evidence="4" id="KW-1015">Disulfide bond</keyword>
<dbReference type="CDD" id="cd00063">
    <property type="entry name" value="FN3"/>
    <property type="match status" value="1"/>
</dbReference>
<evidence type="ECO:0000313" key="8">
    <source>
        <dbReference type="EMBL" id="KAJ3645027.1"/>
    </source>
</evidence>
<dbReference type="AlphaFoldDB" id="A0AA38HZ42"/>
<evidence type="ECO:0000313" key="9">
    <source>
        <dbReference type="Proteomes" id="UP001168821"/>
    </source>
</evidence>
<dbReference type="SMART" id="SM00408">
    <property type="entry name" value="IGc2"/>
    <property type="match status" value="2"/>
</dbReference>
<dbReference type="SMART" id="SM00369">
    <property type="entry name" value="LRR_TYP"/>
    <property type="match status" value="5"/>
</dbReference>
<dbReference type="InterPro" id="IPR013098">
    <property type="entry name" value="Ig_I-set"/>
</dbReference>
<evidence type="ECO:0000256" key="2">
    <source>
        <dbReference type="ARBA" id="ARBA00022729"/>
    </source>
</evidence>
<evidence type="ECO:0000256" key="4">
    <source>
        <dbReference type="ARBA" id="ARBA00023157"/>
    </source>
</evidence>
<dbReference type="SUPFAM" id="SSF48726">
    <property type="entry name" value="Immunoglobulin"/>
    <property type="match status" value="2"/>
</dbReference>
<feature type="chain" id="PRO_5041399788" description="Ig-like domain-containing protein" evidence="6">
    <location>
        <begin position="20"/>
        <end position="633"/>
    </location>
</feature>
<name>A0AA38HZ42_9CUCU</name>
<dbReference type="InterPro" id="IPR003598">
    <property type="entry name" value="Ig_sub2"/>
</dbReference>
<dbReference type="InterPro" id="IPR007110">
    <property type="entry name" value="Ig-like_dom"/>
</dbReference>
<sequence length="633" mass="71529">MWLKRFVSLLATLWKLTWACDNFAPFNYTLDDHDQWKLSVEEAEIISAPDPYDEVSVQDQFIPRLCCKILNLTHPLEQLIFDNCAIEEFEEDCFSEAIEQITESLTITNNKLASVKEGTFRNIQLKEIYLHNNRIKVLEDDSFSNLSNLEILNLNQNNLQMLNPDAFSELPKLHTLNLMFNQIRILQEGAFRFLSTNPVVELRCNQISRIEDAFKGSPARDIVLDLTGNRIENLAEGVFNNHGFEDVTLNDNPLKKVDAKFCGENCSMKKFHCYGCCYLSKKNLYTIANWAVAKNTILTAGSCGDIYVPPSLQIYPNNGEVFTTRKGAPVSFECRASGNPLPVVQWSKKEGVLPSGLQVQTGYLLSLPSVQRQDAGEYQCTASNGIGQPVTGDVKLHVLYPPEISVAKSWVNAGEGLEARLDCIVHADPPGEVLWYQNSFPLQQTDRRIMSSKGKTHALTIKNVQFSDFGNYSCTVINSIGRDRKYIELSGKPGPARILSPNYSSAHYYDLRWVVQSVLPIMEAKILYRRINATTIYDHKGQWHDLVVKPSQKYDPKTGERVQSFRITNLTPESLYECLILTKNQHGYSEVSSLHQWFSSDKGRPLVESMGHNVAGLSLSTLMFIQAVILLSF</sequence>
<keyword evidence="2 6" id="KW-0732">Signal</keyword>
<accession>A0AA38HZ42</accession>
<keyword evidence="9" id="KW-1185">Reference proteome</keyword>
<keyword evidence="5" id="KW-0393">Immunoglobulin domain</keyword>
<dbReference type="InterPro" id="IPR003599">
    <property type="entry name" value="Ig_sub"/>
</dbReference>
<dbReference type="Pfam" id="PF07679">
    <property type="entry name" value="I-set"/>
    <property type="match status" value="1"/>
</dbReference>
<feature type="domain" description="Ig-like" evidence="7">
    <location>
        <begin position="402"/>
        <end position="490"/>
    </location>
</feature>
<dbReference type="InterPro" id="IPR013783">
    <property type="entry name" value="Ig-like_fold"/>
</dbReference>
<evidence type="ECO:0000256" key="3">
    <source>
        <dbReference type="ARBA" id="ARBA00022737"/>
    </source>
</evidence>
<proteinExistence type="predicted"/>
<dbReference type="CDD" id="cd00096">
    <property type="entry name" value="Ig"/>
    <property type="match status" value="1"/>
</dbReference>
<dbReference type="Gene3D" id="2.60.40.10">
    <property type="entry name" value="Immunoglobulins"/>
    <property type="match status" value="3"/>
</dbReference>
<dbReference type="SMART" id="SM00409">
    <property type="entry name" value="IG"/>
    <property type="match status" value="2"/>
</dbReference>
<keyword evidence="3" id="KW-0677">Repeat</keyword>
<dbReference type="InterPro" id="IPR036116">
    <property type="entry name" value="FN3_sf"/>
</dbReference>
<reference evidence="8" key="1">
    <citation type="journal article" date="2023" name="G3 (Bethesda)">
        <title>Whole genome assemblies of Zophobas morio and Tenebrio molitor.</title>
        <authorList>
            <person name="Kaur S."/>
            <person name="Stinson S.A."/>
            <person name="diCenzo G.C."/>
        </authorList>
    </citation>
    <scope>NUCLEOTIDE SEQUENCE</scope>
    <source>
        <strain evidence="8">QUZm001</strain>
    </source>
</reference>
<dbReference type="FunFam" id="2.60.40.10:FF:001233">
    <property type="entry name" value="Uncharacterized protein, isoform B"/>
    <property type="match status" value="1"/>
</dbReference>
<dbReference type="Pfam" id="PF13927">
    <property type="entry name" value="Ig_3"/>
    <property type="match status" value="1"/>
</dbReference>
<keyword evidence="1" id="KW-0433">Leucine-rich repeat</keyword>
<organism evidence="8 9">
    <name type="scientific">Zophobas morio</name>
    <dbReference type="NCBI Taxonomy" id="2755281"/>
    <lineage>
        <taxon>Eukaryota</taxon>
        <taxon>Metazoa</taxon>
        <taxon>Ecdysozoa</taxon>
        <taxon>Arthropoda</taxon>
        <taxon>Hexapoda</taxon>
        <taxon>Insecta</taxon>
        <taxon>Pterygota</taxon>
        <taxon>Neoptera</taxon>
        <taxon>Endopterygota</taxon>
        <taxon>Coleoptera</taxon>
        <taxon>Polyphaga</taxon>
        <taxon>Cucujiformia</taxon>
        <taxon>Tenebrionidae</taxon>
        <taxon>Zophobas</taxon>
    </lineage>
</organism>
<evidence type="ECO:0000259" key="7">
    <source>
        <dbReference type="PROSITE" id="PS50835"/>
    </source>
</evidence>
<evidence type="ECO:0000256" key="6">
    <source>
        <dbReference type="SAM" id="SignalP"/>
    </source>
</evidence>
<comment type="caution">
    <text evidence="8">The sequence shown here is derived from an EMBL/GenBank/DDBJ whole genome shotgun (WGS) entry which is preliminary data.</text>
</comment>
<dbReference type="EMBL" id="JALNTZ010000007">
    <property type="protein sequence ID" value="KAJ3645027.1"/>
    <property type="molecule type" value="Genomic_DNA"/>
</dbReference>
<dbReference type="GO" id="GO:0007156">
    <property type="term" value="P:homophilic cell adhesion via plasma membrane adhesion molecules"/>
    <property type="evidence" value="ECO:0007669"/>
    <property type="project" value="TreeGrafter"/>
</dbReference>
<feature type="signal peptide" evidence="6">
    <location>
        <begin position="1"/>
        <end position="19"/>
    </location>
</feature>
<dbReference type="GO" id="GO:0050808">
    <property type="term" value="P:synapse organization"/>
    <property type="evidence" value="ECO:0007669"/>
    <property type="project" value="TreeGrafter"/>
</dbReference>
<dbReference type="SUPFAM" id="SSF49265">
    <property type="entry name" value="Fibronectin type III"/>
    <property type="match status" value="1"/>
</dbReference>
<evidence type="ECO:0000256" key="5">
    <source>
        <dbReference type="ARBA" id="ARBA00023319"/>
    </source>
</evidence>
<dbReference type="InterPro" id="IPR036179">
    <property type="entry name" value="Ig-like_dom_sf"/>
</dbReference>
<dbReference type="GO" id="GO:0043025">
    <property type="term" value="C:neuronal cell body"/>
    <property type="evidence" value="ECO:0007669"/>
    <property type="project" value="TreeGrafter"/>
</dbReference>
<dbReference type="SUPFAM" id="SSF52058">
    <property type="entry name" value="L domain-like"/>
    <property type="match status" value="1"/>
</dbReference>
<dbReference type="GO" id="GO:0008046">
    <property type="term" value="F:axon guidance receptor activity"/>
    <property type="evidence" value="ECO:0007669"/>
    <property type="project" value="TreeGrafter"/>
</dbReference>
<dbReference type="GO" id="GO:0030424">
    <property type="term" value="C:axon"/>
    <property type="evidence" value="ECO:0007669"/>
    <property type="project" value="TreeGrafter"/>
</dbReference>
<dbReference type="InterPro" id="IPR001611">
    <property type="entry name" value="Leu-rich_rpt"/>
</dbReference>
<dbReference type="InterPro" id="IPR003591">
    <property type="entry name" value="Leu-rich_rpt_typical-subtyp"/>
</dbReference>
<protein>
    <recommendedName>
        <fullName evidence="7">Ig-like domain-containing protein</fullName>
    </recommendedName>
</protein>
<dbReference type="PROSITE" id="PS50835">
    <property type="entry name" value="IG_LIKE"/>
    <property type="match status" value="2"/>
</dbReference>
<evidence type="ECO:0000256" key="1">
    <source>
        <dbReference type="ARBA" id="ARBA00022614"/>
    </source>
</evidence>
<dbReference type="InterPro" id="IPR003961">
    <property type="entry name" value="FN3_dom"/>
</dbReference>
<dbReference type="GO" id="GO:0005886">
    <property type="term" value="C:plasma membrane"/>
    <property type="evidence" value="ECO:0007669"/>
    <property type="project" value="TreeGrafter"/>
</dbReference>
<dbReference type="InterPro" id="IPR050958">
    <property type="entry name" value="Cell_Adh-Cytoskel_Orgn"/>
</dbReference>
<dbReference type="InterPro" id="IPR032675">
    <property type="entry name" value="LRR_dom_sf"/>
</dbReference>
<dbReference type="Gene3D" id="3.80.10.10">
    <property type="entry name" value="Ribonuclease Inhibitor"/>
    <property type="match status" value="3"/>
</dbReference>
<dbReference type="FunFam" id="2.60.40.10:FF:000877">
    <property type="entry name" value="CLUMA_CG002357, isoform A"/>
    <property type="match status" value="1"/>
</dbReference>
<dbReference type="Pfam" id="PF13855">
    <property type="entry name" value="LRR_8"/>
    <property type="match status" value="1"/>
</dbReference>
<dbReference type="Proteomes" id="UP001168821">
    <property type="component" value="Unassembled WGS sequence"/>
</dbReference>
<dbReference type="PANTHER" id="PTHR45080:SF38">
    <property type="entry name" value="FI23916P1-RELATED"/>
    <property type="match status" value="1"/>
</dbReference>
<gene>
    <name evidence="8" type="ORF">Zmor_022719</name>
</gene>
<feature type="domain" description="Ig-like" evidence="7">
    <location>
        <begin position="310"/>
        <end position="391"/>
    </location>
</feature>
<dbReference type="PANTHER" id="PTHR45080">
    <property type="entry name" value="CONTACTIN 5"/>
    <property type="match status" value="1"/>
</dbReference>
<dbReference type="PROSITE" id="PS51450">
    <property type="entry name" value="LRR"/>
    <property type="match status" value="2"/>
</dbReference>